<feature type="chain" id="PRO_5046723846" description="Xylan alpha-1,2-glucuronidase" evidence="9">
    <location>
        <begin position="26"/>
        <end position="726"/>
    </location>
</feature>
<evidence type="ECO:0000256" key="2">
    <source>
        <dbReference type="ARBA" id="ARBA00022651"/>
    </source>
</evidence>
<keyword evidence="5 7" id="KW-0326">Glycosidase</keyword>
<dbReference type="Gene3D" id="3.90.1330.10">
    <property type="entry name" value="Alpha-glucuronidase, C-terminal domain"/>
    <property type="match status" value="1"/>
</dbReference>
<proteinExistence type="inferred from homology"/>
<dbReference type="Pfam" id="PF03648">
    <property type="entry name" value="Glyco_hydro_67N"/>
    <property type="match status" value="1"/>
</dbReference>
<dbReference type="Pfam" id="PF07477">
    <property type="entry name" value="Glyco_hydro_67C"/>
    <property type="match status" value="1"/>
</dbReference>
<evidence type="ECO:0000313" key="14">
    <source>
        <dbReference type="Proteomes" id="UP001324380"/>
    </source>
</evidence>
<dbReference type="InterPro" id="IPR011099">
    <property type="entry name" value="Glyco_hydro_67_C"/>
</dbReference>
<evidence type="ECO:0000256" key="7">
    <source>
        <dbReference type="PIRNR" id="PIRNR029900"/>
    </source>
</evidence>
<keyword evidence="4 8" id="KW-0119">Carbohydrate metabolism</keyword>
<organism evidence="13 14">
    <name type="scientific">Mucilaginibacter sabulilitoris</name>
    <dbReference type="NCBI Taxonomy" id="1173583"/>
    <lineage>
        <taxon>Bacteria</taxon>
        <taxon>Pseudomonadati</taxon>
        <taxon>Bacteroidota</taxon>
        <taxon>Sphingobacteriia</taxon>
        <taxon>Sphingobacteriales</taxon>
        <taxon>Sphingobacteriaceae</taxon>
        <taxon>Mucilaginibacter</taxon>
    </lineage>
</organism>
<feature type="signal peptide" evidence="9">
    <location>
        <begin position="1"/>
        <end position="25"/>
    </location>
</feature>
<dbReference type="InterPro" id="IPR029018">
    <property type="entry name" value="Hex-like_dom2"/>
</dbReference>
<keyword evidence="3 7" id="KW-0378">Hydrolase</keyword>
<name>A0ABZ0TQV9_9SPHI</name>
<dbReference type="SUPFAM" id="SSF51445">
    <property type="entry name" value="(Trans)glycosidases"/>
    <property type="match status" value="1"/>
</dbReference>
<keyword evidence="14" id="KW-1185">Reference proteome</keyword>
<evidence type="ECO:0000256" key="6">
    <source>
        <dbReference type="ARBA" id="ARBA00023326"/>
    </source>
</evidence>
<evidence type="ECO:0000256" key="1">
    <source>
        <dbReference type="ARBA" id="ARBA00008833"/>
    </source>
</evidence>
<evidence type="ECO:0000256" key="8">
    <source>
        <dbReference type="RuleBase" id="RU361198"/>
    </source>
</evidence>
<dbReference type="PANTHER" id="PTHR39207">
    <property type="entry name" value="ALPHA-GLUCURONIDASE A"/>
    <property type="match status" value="1"/>
</dbReference>
<dbReference type="InterPro" id="IPR011395">
    <property type="entry name" value="Glyco_hydro_67_aGlcAse"/>
</dbReference>
<dbReference type="EMBL" id="CP139558">
    <property type="protein sequence ID" value="WPU95251.1"/>
    <property type="molecule type" value="Genomic_DNA"/>
</dbReference>
<dbReference type="PIRSF" id="PIRSF029900">
    <property type="entry name" value="Alpha-glucuronds"/>
    <property type="match status" value="1"/>
</dbReference>
<evidence type="ECO:0000313" key="13">
    <source>
        <dbReference type="EMBL" id="WPU95251.1"/>
    </source>
</evidence>
<evidence type="ECO:0000256" key="9">
    <source>
        <dbReference type="SAM" id="SignalP"/>
    </source>
</evidence>
<protein>
    <recommendedName>
        <fullName evidence="8">Xylan alpha-1,2-glucuronidase</fullName>
        <ecNumber evidence="8">3.2.1.131</ecNumber>
    </recommendedName>
</protein>
<comment type="catalytic activity">
    <reaction evidence="8">
        <text>Hydrolysis of (1-&gt;2)-alpha-D-(4-O-methyl)glucuronosyl links in the main chain of hardwood xylans.</text>
        <dbReference type="EC" id="3.2.1.131"/>
    </reaction>
</comment>
<evidence type="ECO:0000256" key="4">
    <source>
        <dbReference type="ARBA" id="ARBA00023277"/>
    </source>
</evidence>
<evidence type="ECO:0000259" key="12">
    <source>
        <dbReference type="Pfam" id="PF07488"/>
    </source>
</evidence>
<dbReference type="RefSeq" id="WP_321564363.1">
    <property type="nucleotide sequence ID" value="NZ_CP139558.1"/>
</dbReference>
<accession>A0ABZ0TQV9</accession>
<evidence type="ECO:0000259" key="10">
    <source>
        <dbReference type="Pfam" id="PF03648"/>
    </source>
</evidence>
<gene>
    <name evidence="13" type="ORF">SNE25_06910</name>
</gene>
<evidence type="ECO:0000256" key="5">
    <source>
        <dbReference type="ARBA" id="ARBA00023295"/>
    </source>
</evidence>
<dbReference type="SUPFAM" id="SSF55545">
    <property type="entry name" value="beta-N-acetylhexosaminidase-like domain"/>
    <property type="match status" value="1"/>
</dbReference>
<sequence>MRPVILFRKILLTVLTVAATSTVWADNGYKLWLEYHKITDAAKVKIYTSQLGTTFFQTKSAQSGVAYNELSSGLIDMLNLKPVKVSSVKDGGLIIGTRNELRDIDHVIAADSLFERIGNEGYIIKNIVIAGRKKVVVTANTDIGILYGVFGFLRLLETQTDINKLNIVEYPRTMYRILDHWDNLNRTVERGYAGASIWNWHKLPGYIDQRYIDYARANASVGINGSVLNNVNANALILTTDYLIKVKALADAFRPYGIKVYLSVKFSSPIEIGKLKTADPLDPQVQQWWKDKANEIYHYIPDFGGFLVKANSEGQPGPQTYGRTHADGANMLADALAPHHGIVMWRAFVYDNNVPDDRAKQAYNEFKPFDGKFRPNVIIQVKNGAIDFQPREPFHPLFGAMPNTSLMIEFQLTQEYLGFSTHLVFEAPLFKECLDADTYAMGKGASVANILEGKYNRKLITGMAGVANIGSDINWCGHPFAQANWFAFGRLAWNPGQSSDKIADEWLRMTFNNDLTFVKPMKRVMLQSRETAVNYMTPLGLHHIMGVNTHYGPGPWVDDAGRADWTAVYYHKADSGGIGFNRTSTGSNAVSQYLIPVRDRFENLNTCPEKYLLWFHHVKWTYPTKSGRNLWNELVYRYYTGVDSVKSMQQIWNNMASKVDAERFTAVKQLMSIQYQEAQRWRDACVLYFQTFSQLPIPPGYETPAHALSYYRDQKFLMAPGIGGNQ</sequence>
<comment type="subunit">
    <text evidence="8">Homodimer.</text>
</comment>
<dbReference type="Proteomes" id="UP001324380">
    <property type="component" value="Chromosome"/>
</dbReference>
<dbReference type="EC" id="3.2.1.131" evidence="8"/>
<dbReference type="InterPro" id="IPR017853">
    <property type="entry name" value="GH"/>
</dbReference>
<keyword evidence="6 8" id="KW-0624">Polysaccharide degradation</keyword>
<dbReference type="InterPro" id="IPR037054">
    <property type="entry name" value="A-glucoronidase_C_sf"/>
</dbReference>
<feature type="domain" description="Glycosyl hydrolase family 67 C-terminal" evidence="11">
    <location>
        <begin position="476"/>
        <end position="700"/>
    </location>
</feature>
<dbReference type="Pfam" id="PF07488">
    <property type="entry name" value="Glyco_hydro_67M"/>
    <property type="match status" value="1"/>
</dbReference>
<dbReference type="Gene3D" id="3.30.379.10">
    <property type="entry name" value="Chitobiase/beta-hexosaminidase domain 2-like"/>
    <property type="match status" value="1"/>
</dbReference>
<dbReference type="Gene3D" id="3.20.20.80">
    <property type="entry name" value="Glycosidases"/>
    <property type="match status" value="1"/>
</dbReference>
<evidence type="ECO:0000256" key="3">
    <source>
        <dbReference type="ARBA" id="ARBA00022801"/>
    </source>
</evidence>
<dbReference type="GO" id="GO:0016787">
    <property type="term" value="F:hydrolase activity"/>
    <property type="evidence" value="ECO:0007669"/>
    <property type="project" value="UniProtKB-KW"/>
</dbReference>
<dbReference type="InterPro" id="IPR011100">
    <property type="entry name" value="Glyco_hydro_67_cat"/>
</dbReference>
<evidence type="ECO:0000259" key="11">
    <source>
        <dbReference type="Pfam" id="PF07477"/>
    </source>
</evidence>
<dbReference type="PANTHER" id="PTHR39207:SF1">
    <property type="entry name" value="ALPHA-GLUCURONIDASE A"/>
    <property type="match status" value="1"/>
</dbReference>
<dbReference type="InterPro" id="IPR005154">
    <property type="entry name" value="Glyco_hydro_67_aGlcAse_N"/>
</dbReference>
<keyword evidence="9" id="KW-0732">Signal</keyword>
<feature type="domain" description="Alpha glucuronidase N-terminal" evidence="10">
    <location>
        <begin position="31"/>
        <end position="151"/>
    </location>
</feature>
<comment type="similarity">
    <text evidence="1 7 8">Belongs to the glycosyl hydrolase 67 family.</text>
</comment>
<feature type="domain" description="Glycosyl hydrolase family 67 catalytic" evidence="12">
    <location>
        <begin position="156"/>
        <end position="475"/>
    </location>
</feature>
<keyword evidence="2 7" id="KW-0858">Xylan degradation</keyword>
<reference evidence="13 14" key="1">
    <citation type="submission" date="2023-11" db="EMBL/GenBank/DDBJ databases">
        <title>Analysis of the Genomes of Mucilaginibacter gossypii cycad 4 and M. sabulilitoris SNA2: microbes with the potential for plant growth promotion.</title>
        <authorList>
            <person name="Hirsch A.M."/>
            <person name="Humm E."/>
            <person name="Rubbi M."/>
            <person name="Del Vecchio G."/>
            <person name="Ha S.M."/>
            <person name="Pellegrini M."/>
            <person name="Gunsalus R.P."/>
        </authorList>
    </citation>
    <scope>NUCLEOTIDE SEQUENCE [LARGE SCALE GENOMIC DNA]</scope>
    <source>
        <strain evidence="13 14">SNA2</strain>
    </source>
</reference>